<evidence type="ECO:0000313" key="1">
    <source>
        <dbReference type="EMBL" id="GGB39310.1"/>
    </source>
</evidence>
<keyword evidence="2" id="KW-1185">Reference proteome</keyword>
<sequence length="88" mass="9712">MQGLTGAALREKNTNLMSMGEFAATNTFEVDSQSSERHALSIPEDMIFGTDSDEMERLKLFKVPGPRGRGRSARWAFHLAPNGCPCTH</sequence>
<name>A0A916TBW2_9SPHN</name>
<protein>
    <submittedName>
        <fullName evidence="1">Uncharacterized protein</fullName>
    </submittedName>
</protein>
<accession>A0A916TBW2</accession>
<dbReference type="AlphaFoldDB" id="A0A916TBW2"/>
<comment type="caution">
    <text evidence="1">The sequence shown here is derived from an EMBL/GenBank/DDBJ whole genome shotgun (WGS) entry which is preliminary data.</text>
</comment>
<proteinExistence type="predicted"/>
<dbReference type="Proteomes" id="UP000623067">
    <property type="component" value="Unassembled WGS sequence"/>
</dbReference>
<reference evidence="1" key="1">
    <citation type="journal article" date="2014" name="Int. J. Syst. Evol. Microbiol.">
        <title>Complete genome sequence of Corynebacterium casei LMG S-19264T (=DSM 44701T), isolated from a smear-ripened cheese.</title>
        <authorList>
            <consortium name="US DOE Joint Genome Institute (JGI-PGF)"/>
            <person name="Walter F."/>
            <person name="Albersmeier A."/>
            <person name="Kalinowski J."/>
            <person name="Ruckert C."/>
        </authorList>
    </citation>
    <scope>NUCLEOTIDE SEQUENCE</scope>
    <source>
        <strain evidence="1">CGMCC 1.15330</strain>
    </source>
</reference>
<gene>
    <name evidence="1" type="ORF">GCM10011380_30990</name>
</gene>
<organism evidence="1 2">
    <name type="scientific">Sphingomonas metalli</name>
    <dbReference type="NCBI Taxonomy" id="1779358"/>
    <lineage>
        <taxon>Bacteria</taxon>
        <taxon>Pseudomonadati</taxon>
        <taxon>Pseudomonadota</taxon>
        <taxon>Alphaproteobacteria</taxon>
        <taxon>Sphingomonadales</taxon>
        <taxon>Sphingomonadaceae</taxon>
        <taxon>Sphingomonas</taxon>
    </lineage>
</organism>
<evidence type="ECO:0000313" key="2">
    <source>
        <dbReference type="Proteomes" id="UP000623067"/>
    </source>
</evidence>
<reference evidence="1" key="2">
    <citation type="submission" date="2020-09" db="EMBL/GenBank/DDBJ databases">
        <authorList>
            <person name="Sun Q."/>
            <person name="Zhou Y."/>
        </authorList>
    </citation>
    <scope>NUCLEOTIDE SEQUENCE</scope>
    <source>
        <strain evidence="1">CGMCC 1.15330</strain>
    </source>
</reference>
<dbReference type="EMBL" id="BMIH01000004">
    <property type="protein sequence ID" value="GGB39310.1"/>
    <property type="molecule type" value="Genomic_DNA"/>
</dbReference>